<keyword evidence="3" id="KW-1185">Reference proteome</keyword>
<dbReference type="Proteomes" id="UP000266841">
    <property type="component" value="Unassembled WGS sequence"/>
</dbReference>
<dbReference type="EMBL" id="AGNL01044685">
    <property type="protein sequence ID" value="EJK49542.1"/>
    <property type="molecule type" value="Genomic_DNA"/>
</dbReference>
<name>K0RS87_THAOC</name>
<evidence type="ECO:0000256" key="1">
    <source>
        <dbReference type="SAM" id="SignalP"/>
    </source>
</evidence>
<gene>
    <name evidence="2" type="ORF">THAOC_31574</name>
</gene>
<organism evidence="2 3">
    <name type="scientific">Thalassiosira oceanica</name>
    <name type="common">Marine diatom</name>
    <dbReference type="NCBI Taxonomy" id="159749"/>
    <lineage>
        <taxon>Eukaryota</taxon>
        <taxon>Sar</taxon>
        <taxon>Stramenopiles</taxon>
        <taxon>Ochrophyta</taxon>
        <taxon>Bacillariophyta</taxon>
        <taxon>Coscinodiscophyceae</taxon>
        <taxon>Thalassiosirophycidae</taxon>
        <taxon>Thalassiosirales</taxon>
        <taxon>Thalassiosiraceae</taxon>
        <taxon>Thalassiosira</taxon>
    </lineage>
</organism>
<feature type="chain" id="PRO_5003839405" description="ShKT domain-containing protein" evidence="1">
    <location>
        <begin position="22"/>
        <end position="141"/>
    </location>
</feature>
<evidence type="ECO:0008006" key="4">
    <source>
        <dbReference type="Google" id="ProtNLM"/>
    </source>
</evidence>
<comment type="caution">
    <text evidence="2">The sequence shown here is derived from an EMBL/GenBank/DDBJ whole genome shotgun (WGS) entry which is preliminary data.</text>
</comment>
<reference evidence="2 3" key="1">
    <citation type="journal article" date="2012" name="Genome Biol.">
        <title>Genome and low-iron response of an oceanic diatom adapted to chronic iron limitation.</title>
        <authorList>
            <person name="Lommer M."/>
            <person name="Specht M."/>
            <person name="Roy A.S."/>
            <person name="Kraemer L."/>
            <person name="Andreson R."/>
            <person name="Gutowska M.A."/>
            <person name="Wolf J."/>
            <person name="Bergner S.V."/>
            <person name="Schilhabel M.B."/>
            <person name="Klostermeier U.C."/>
            <person name="Beiko R.G."/>
            <person name="Rosenstiel P."/>
            <person name="Hippler M."/>
            <person name="Laroche J."/>
        </authorList>
    </citation>
    <scope>NUCLEOTIDE SEQUENCE [LARGE SCALE GENOMIC DNA]</scope>
    <source>
        <strain evidence="2 3">CCMP1005</strain>
    </source>
</reference>
<feature type="signal peptide" evidence="1">
    <location>
        <begin position="1"/>
        <end position="21"/>
    </location>
</feature>
<dbReference type="AlphaFoldDB" id="K0RS87"/>
<evidence type="ECO:0000313" key="2">
    <source>
        <dbReference type="EMBL" id="EJK49542.1"/>
    </source>
</evidence>
<protein>
    <recommendedName>
        <fullName evidence="4">ShKT domain-containing protein</fullName>
    </recommendedName>
</protein>
<keyword evidence="1" id="KW-0732">Signal</keyword>
<accession>K0RS87</accession>
<sequence length="141" mass="16031">MKLSILLSCAVAILGAVSTSARLAHHHDSANLTPADYDANYDVEDFKEDILGDEDLISDGTRCRDDNDCSRTSFCNKFEKCEYKYKPKPTWRDIRNACNNPKNCNRCKKQCPSGDIKDACKELHCNSEDWLEDELEETMAE</sequence>
<evidence type="ECO:0000313" key="3">
    <source>
        <dbReference type="Proteomes" id="UP000266841"/>
    </source>
</evidence>
<proteinExistence type="predicted"/>